<evidence type="ECO:0000259" key="2">
    <source>
        <dbReference type="Pfam" id="PF12697"/>
    </source>
</evidence>
<dbReference type="InterPro" id="IPR000073">
    <property type="entry name" value="AB_hydrolase_1"/>
</dbReference>
<evidence type="ECO:0000313" key="3">
    <source>
        <dbReference type="EMBL" id="GAA5175031.1"/>
    </source>
</evidence>
<dbReference type="Proteomes" id="UP001428817">
    <property type="component" value="Unassembled WGS sequence"/>
</dbReference>
<keyword evidence="1 3" id="KW-0378">Hydrolase</keyword>
<comment type="caution">
    <text evidence="3">The sequence shown here is derived from an EMBL/GenBank/DDBJ whole genome shotgun (WGS) entry which is preliminary data.</text>
</comment>
<accession>A0ABP9RDB0</accession>
<name>A0ABP9RDB0_9PSEU</name>
<dbReference type="Pfam" id="PF12697">
    <property type="entry name" value="Abhydrolase_6"/>
    <property type="match status" value="1"/>
</dbReference>
<protein>
    <submittedName>
        <fullName evidence="3">Alpha/beta hydrolase</fullName>
    </submittedName>
</protein>
<keyword evidence="4" id="KW-1185">Reference proteome</keyword>
<dbReference type="InterPro" id="IPR050266">
    <property type="entry name" value="AB_hydrolase_sf"/>
</dbReference>
<feature type="domain" description="AB hydrolase-1" evidence="2">
    <location>
        <begin position="27"/>
        <end position="293"/>
    </location>
</feature>
<dbReference type="EMBL" id="BAABJP010000063">
    <property type="protein sequence ID" value="GAA5175031.1"/>
    <property type="molecule type" value="Genomic_DNA"/>
</dbReference>
<dbReference type="Gene3D" id="3.40.50.1820">
    <property type="entry name" value="alpha/beta hydrolase"/>
    <property type="match status" value="1"/>
</dbReference>
<dbReference type="PANTHER" id="PTHR43798:SF31">
    <property type="entry name" value="AB HYDROLASE SUPERFAMILY PROTEIN YCLE"/>
    <property type="match status" value="1"/>
</dbReference>
<evidence type="ECO:0000256" key="1">
    <source>
        <dbReference type="ARBA" id="ARBA00022801"/>
    </source>
</evidence>
<dbReference type="InterPro" id="IPR029058">
    <property type="entry name" value="AB_hydrolase_fold"/>
</dbReference>
<reference evidence="4" key="1">
    <citation type="journal article" date="2019" name="Int. J. Syst. Evol. Microbiol.">
        <title>The Global Catalogue of Microorganisms (GCM) 10K type strain sequencing project: providing services to taxonomists for standard genome sequencing and annotation.</title>
        <authorList>
            <consortium name="The Broad Institute Genomics Platform"/>
            <consortium name="The Broad Institute Genome Sequencing Center for Infectious Disease"/>
            <person name="Wu L."/>
            <person name="Ma J."/>
        </authorList>
    </citation>
    <scope>NUCLEOTIDE SEQUENCE [LARGE SCALE GENOMIC DNA]</scope>
    <source>
        <strain evidence="4">JCM 18303</strain>
    </source>
</reference>
<gene>
    <name evidence="3" type="ORF">GCM10023321_80160</name>
</gene>
<dbReference type="PANTHER" id="PTHR43798">
    <property type="entry name" value="MONOACYLGLYCEROL LIPASE"/>
    <property type="match status" value="1"/>
</dbReference>
<evidence type="ECO:0000313" key="4">
    <source>
        <dbReference type="Proteomes" id="UP001428817"/>
    </source>
</evidence>
<dbReference type="SUPFAM" id="SSF53474">
    <property type="entry name" value="alpha/beta-Hydrolases"/>
    <property type="match status" value="1"/>
</dbReference>
<sequence length="311" mass="33735">MPITITGQSGPIAGTLCRPRNATKIQVLVHGLSYGRYYWDLPYEPERYSYPKEANERGYATLAIDRLGIGKSWHPVSPLVNYDNNTSAVHQVIQAVRRGDLGGRFDKVVLIGHSLGSVIAYQEAGTYQDVDAVVFTGAAHGADVMNVVRKIRLNAIPAILDPKFTGQGYDPGYQTTRAGTRGDFYYPPNSDPKVIALDEKLKQTFNDVELGTGSSYLGTSATKNAAASPSKRINVPTFTINGDQDAFFCKGPVAADCSSSAALANYERPYFGPHAVVEAKVIPGAGHNLNLERSAPDSNKAILDFIDRHTR</sequence>
<dbReference type="GO" id="GO:0016787">
    <property type="term" value="F:hydrolase activity"/>
    <property type="evidence" value="ECO:0007669"/>
    <property type="project" value="UniProtKB-KW"/>
</dbReference>
<organism evidence="3 4">
    <name type="scientific">Pseudonocardia eucalypti</name>
    <dbReference type="NCBI Taxonomy" id="648755"/>
    <lineage>
        <taxon>Bacteria</taxon>
        <taxon>Bacillati</taxon>
        <taxon>Actinomycetota</taxon>
        <taxon>Actinomycetes</taxon>
        <taxon>Pseudonocardiales</taxon>
        <taxon>Pseudonocardiaceae</taxon>
        <taxon>Pseudonocardia</taxon>
    </lineage>
</organism>
<proteinExistence type="predicted"/>